<protein>
    <submittedName>
        <fullName evidence="1">Uncharacterized protein</fullName>
    </submittedName>
</protein>
<sequence length="68" mass="7163">MRRFCVETSSGGVTINDVVGVIGRHVRRRAETESANGSGSAMAQVSAEATNMNARPAAYGIAKEAYMT</sequence>
<proteinExistence type="predicted"/>
<evidence type="ECO:0000313" key="2">
    <source>
        <dbReference type="Proteomes" id="UP000031036"/>
    </source>
</evidence>
<comment type="caution">
    <text evidence="1">The sequence shown here is derived from an EMBL/GenBank/DDBJ whole genome shotgun (WGS) entry which is preliminary data.</text>
</comment>
<reference evidence="1 2" key="1">
    <citation type="submission" date="2014-11" db="EMBL/GenBank/DDBJ databases">
        <title>Genetic blueprint of the zoonotic pathogen Toxocara canis.</title>
        <authorList>
            <person name="Zhu X.-Q."/>
            <person name="Korhonen P.K."/>
            <person name="Cai H."/>
            <person name="Young N.D."/>
            <person name="Nejsum P."/>
            <person name="von Samson-Himmelstjerna G."/>
            <person name="Boag P.R."/>
            <person name="Tan P."/>
            <person name="Li Q."/>
            <person name="Min J."/>
            <person name="Yang Y."/>
            <person name="Wang X."/>
            <person name="Fang X."/>
            <person name="Hall R.S."/>
            <person name="Hofmann A."/>
            <person name="Sternberg P.W."/>
            <person name="Jex A.R."/>
            <person name="Gasser R.B."/>
        </authorList>
    </citation>
    <scope>NUCLEOTIDE SEQUENCE [LARGE SCALE GENOMIC DNA]</scope>
    <source>
        <strain evidence="1">PN_DK_2014</strain>
    </source>
</reference>
<gene>
    <name evidence="1" type="ORF">Tcan_06927</name>
</gene>
<evidence type="ECO:0000313" key="1">
    <source>
        <dbReference type="EMBL" id="KHN74760.1"/>
    </source>
</evidence>
<keyword evidence="2" id="KW-1185">Reference proteome</keyword>
<dbReference type="AlphaFoldDB" id="A0A0B2V178"/>
<dbReference type="Proteomes" id="UP000031036">
    <property type="component" value="Unassembled WGS sequence"/>
</dbReference>
<name>A0A0B2V178_TOXCA</name>
<organism evidence="1 2">
    <name type="scientific">Toxocara canis</name>
    <name type="common">Canine roundworm</name>
    <dbReference type="NCBI Taxonomy" id="6265"/>
    <lineage>
        <taxon>Eukaryota</taxon>
        <taxon>Metazoa</taxon>
        <taxon>Ecdysozoa</taxon>
        <taxon>Nematoda</taxon>
        <taxon>Chromadorea</taxon>
        <taxon>Rhabditida</taxon>
        <taxon>Spirurina</taxon>
        <taxon>Ascaridomorpha</taxon>
        <taxon>Ascaridoidea</taxon>
        <taxon>Toxocaridae</taxon>
        <taxon>Toxocara</taxon>
    </lineage>
</organism>
<dbReference type="EMBL" id="JPKZ01002824">
    <property type="protein sequence ID" value="KHN74760.1"/>
    <property type="molecule type" value="Genomic_DNA"/>
</dbReference>
<accession>A0A0B2V178</accession>